<dbReference type="Proteomes" id="UP000194360">
    <property type="component" value="Unassembled WGS sequence"/>
</dbReference>
<dbReference type="STRING" id="2074.BG845_01218"/>
<comment type="caution">
    <text evidence="1">The sequence shown here is derived from an EMBL/GenBank/DDBJ whole genome shotgun (WGS) entry which is preliminary data.</text>
</comment>
<evidence type="ECO:0000313" key="2">
    <source>
        <dbReference type="Proteomes" id="UP000194360"/>
    </source>
</evidence>
<keyword evidence="2" id="KW-1185">Reference proteome</keyword>
<gene>
    <name evidence="1" type="ORF">BG845_01218</name>
</gene>
<accession>A0A1Y2N685</accession>
<protein>
    <submittedName>
        <fullName evidence="1">Uncharacterized protein</fullName>
    </submittedName>
</protein>
<dbReference type="AlphaFoldDB" id="A0A1Y2N685"/>
<name>A0A1Y2N685_PSEAH</name>
<organism evidence="1 2">
    <name type="scientific">Pseudonocardia autotrophica</name>
    <name type="common">Amycolata autotrophica</name>
    <name type="synonym">Nocardia autotrophica</name>
    <dbReference type="NCBI Taxonomy" id="2074"/>
    <lineage>
        <taxon>Bacteria</taxon>
        <taxon>Bacillati</taxon>
        <taxon>Actinomycetota</taxon>
        <taxon>Actinomycetes</taxon>
        <taxon>Pseudonocardiales</taxon>
        <taxon>Pseudonocardiaceae</taxon>
        <taxon>Pseudonocardia</taxon>
    </lineage>
</organism>
<reference evidence="1 2" key="1">
    <citation type="submission" date="2016-09" db="EMBL/GenBank/DDBJ databases">
        <title>Pseudonocardia autotrophica DSM535, a candidate organism with high potential of specific P450 cytochromes.</title>
        <authorList>
            <person name="Grumaz C."/>
            <person name="Vainshtein Y."/>
            <person name="Kirstahler P."/>
            <person name="Sohn K."/>
        </authorList>
    </citation>
    <scope>NUCLEOTIDE SEQUENCE [LARGE SCALE GENOMIC DNA]</scope>
    <source>
        <strain evidence="1 2">DSM 535</strain>
    </source>
</reference>
<evidence type="ECO:0000313" key="1">
    <source>
        <dbReference type="EMBL" id="OSY42976.1"/>
    </source>
</evidence>
<dbReference type="RefSeq" id="WP_085911506.1">
    <property type="nucleotide sequence ID" value="NZ_AP018920.1"/>
</dbReference>
<dbReference type="EMBL" id="MIGB01000004">
    <property type="protein sequence ID" value="OSY42976.1"/>
    <property type="molecule type" value="Genomic_DNA"/>
</dbReference>
<sequence length="97" mass="10732">MRRPSISGAAAALRTTDTRWSWIEPTSEEDDTAAVIEFIDATHYGTSDTPDRAGKWGGCGGCDDVWPCPTWLDTQNLAIQFLGRAADRYLARIREAK</sequence>
<proteinExistence type="predicted"/>